<protein>
    <recommendedName>
        <fullName evidence="4">Glycine zipper 2TM domain-containing protein</fullName>
    </recommendedName>
</protein>
<keyword evidence="3" id="KW-1185">Reference proteome</keyword>
<dbReference type="AlphaFoldDB" id="A0A251XB48"/>
<dbReference type="PROSITE" id="PS51257">
    <property type="entry name" value="PROKAR_LIPOPROTEIN"/>
    <property type="match status" value="1"/>
</dbReference>
<accession>A0A251XB48</accession>
<dbReference type="EMBL" id="MSLT01000006">
    <property type="protein sequence ID" value="OUD15589.1"/>
    <property type="molecule type" value="Genomic_DNA"/>
</dbReference>
<evidence type="ECO:0000256" key="1">
    <source>
        <dbReference type="SAM" id="SignalP"/>
    </source>
</evidence>
<gene>
    <name evidence="2" type="ORF">TPSD3_03460</name>
</gene>
<name>A0A251XB48_9GAMM</name>
<dbReference type="Proteomes" id="UP000194798">
    <property type="component" value="Unassembled WGS sequence"/>
</dbReference>
<organism evidence="2 3">
    <name type="scientific">Thioflexithrix psekupsensis</name>
    <dbReference type="NCBI Taxonomy" id="1570016"/>
    <lineage>
        <taxon>Bacteria</taxon>
        <taxon>Pseudomonadati</taxon>
        <taxon>Pseudomonadota</taxon>
        <taxon>Gammaproteobacteria</taxon>
        <taxon>Thiotrichales</taxon>
        <taxon>Thioflexithrix</taxon>
    </lineage>
</organism>
<evidence type="ECO:0008006" key="4">
    <source>
        <dbReference type="Google" id="ProtNLM"/>
    </source>
</evidence>
<feature type="signal peptide" evidence="1">
    <location>
        <begin position="1"/>
        <end position="20"/>
    </location>
</feature>
<dbReference type="RefSeq" id="WP_086487187.1">
    <property type="nucleotide sequence ID" value="NZ_MSLT01000006.1"/>
</dbReference>
<evidence type="ECO:0000313" key="3">
    <source>
        <dbReference type="Proteomes" id="UP000194798"/>
    </source>
</evidence>
<feature type="chain" id="PRO_5012468181" description="Glycine zipper 2TM domain-containing protein" evidence="1">
    <location>
        <begin position="21"/>
        <end position="150"/>
    </location>
</feature>
<sequence length="150" mass="15547">MKSIRLIIIALCVLTLTACASSRSAEIYTRDQARQAYVVQTGVVTDIRAVRIEGTKSPIGALGGAAIGSIAGGSVGGGRGSQVAAILGGIGGWILGATAEEAVTQRDGFELTVRLDSGRMIAVVQEADVAFRLGDRVRVLSQGGETRVRY</sequence>
<reference evidence="2 3" key="1">
    <citation type="submission" date="2016-12" db="EMBL/GenBank/DDBJ databases">
        <title>Thioflexothrix psekupsii D3 genome sequencing and assembly.</title>
        <authorList>
            <person name="Fomenkov A."/>
            <person name="Vincze T."/>
            <person name="Grabovich M."/>
            <person name="Anton B.P."/>
            <person name="Dubinina G."/>
            <person name="Orlova M."/>
            <person name="Belousova E."/>
            <person name="Roberts R.J."/>
        </authorList>
    </citation>
    <scope>NUCLEOTIDE SEQUENCE [LARGE SCALE GENOMIC DNA]</scope>
    <source>
        <strain evidence="2">D3</strain>
    </source>
</reference>
<dbReference type="OrthoDB" id="5625756at2"/>
<evidence type="ECO:0000313" key="2">
    <source>
        <dbReference type="EMBL" id="OUD15589.1"/>
    </source>
</evidence>
<proteinExistence type="predicted"/>
<keyword evidence="1" id="KW-0732">Signal</keyword>
<comment type="caution">
    <text evidence="2">The sequence shown here is derived from an EMBL/GenBank/DDBJ whole genome shotgun (WGS) entry which is preliminary data.</text>
</comment>